<gene>
    <name evidence="2" type="ORF">QQF32_08495</name>
</gene>
<sequence length="56" mass="6876">MEFNENRPFRPFIGFVFVWQAFVKWRRREQTRRLLQGMSDEQLRDVGLTRNDACNI</sequence>
<dbReference type="Pfam" id="PF06568">
    <property type="entry name" value="YjiS-like"/>
    <property type="match status" value="1"/>
</dbReference>
<reference evidence="2 3" key="1">
    <citation type="submission" date="2023-06" db="EMBL/GenBank/DDBJ databases">
        <title>Identification and characterization of antibiotic-resistant Gram-negative bacteria.</title>
        <authorList>
            <person name="Cho G.-S."/>
            <person name="Lee J."/>
            <person name="Tai E."/>
            <person name="Jeong S."/>
            <person name="Kim I."/>
            <person name="Kim B.-E."/>
            <person name="Jeong M.-I."/>
            <person name="Oh K.-K."/>
            <person name="Franz C.M.A.P."/>
        </authorList>
    </citation>
    <scope>NUCLEOTIDE SEQUENCE [LARGE SCALE GENOMIC DNA]</scope>
    <source>
        <strain evidence="2 3">V106_12</strain>
    </source>
</reference>
<organism evidence="2 3">
    <name type="scientific">Lelliottia wanjuensis</name>
    <dbReference type="NCBI Taxonomy" id="3050585"/>
    <lineage>
        <taxon>Bacteria</taxon>
        <taxon>Pseudomonadati</taxon>
        <taxon>Pseudomonadota</taxon>
        <taxon>Gammaproteobacteria</taxon>
        <taxon>Enterobacterales</taxon>
        <taxon>Enterobacteriaceae</taxon>
        <taxon>Lelliottia</taxon>
    </lineage>
</organism>
<accession>A0AAP4D3B8</accession>
<evidence type="ECO:0000313" key="3">
    <source>
        <dbReference type="Proteomes" id="UP001223214"/>
    </source>
</evidence>
<evidence type="ECO:0000313" key="2">
    <source>
        <dbReference type="EMBL" id="MDK9363233.1"/>
    </source>
</evidence>
<protein>
    <submittedName>
        <fullName evidence="2">DUF1127 domain-containing protein</fullName>
    </submittedName>
</protein>
<comment type="caution">
    <text evidence="2">The sequence shown here is derived from an EMBL/GenBank/DDBJ whole genome shotgun (WGS) entry which is preliminary data.</text>
</comment>
<dbReference type="AlphaFoldDB" id="A0AAP4D3B8"/>
<keyword evidence="3" id="KW-1185">Reference proteome</keyword>
<dbReference type="InterPro" id="IPR009506">
    <property type="entry name" value="YjiS-like"/>
</dbReference>
<evidence type="ECO:0000259" key="1">
    <source>
        <dbReference type="Pfam" id="PF06568"/>
    </source>
</evidence>
<dbReference type="EMBL" id="JASSOM010000047">
    <property type="protein sequence ID" value="MDK9363233.1"/>
    <property type="molecule type" value="Genomic_DNA"/>
</dbReference>
<name>A0AAP4D3B8_9ENTR</name>
<dbReference type="GeneID" id="97184300"/>
<dbReference type="Proteomes" id="UP001223214">
    <property type="component" value="Unassembled WGS sequence"/>
</dbReference>
<dbReference type="RefSeq" id="WP_282493416.1">
    <property type="nucleotide sequence ID" value="NZ_JASCAP010000028.1"/>
</dbReference>
<feature type="domain" description="YjiS-like" evidence="1">
    <location>
        <begin position="18"/>
        <end position="53"/>
    </location>
</feature>
<proteinExistence type="predicted"/>